<evidence type="ECO:0000313" key="4">
    <source>
        <dbReference type="Proteomes" id="UP000573327"/>
    </source>
</evidence>
<dbReference type="SUPFAM" id="SSF48317">
    <property type="entry name" value="Acid phosphatase/Vanadium-dependent haloperoxidase"/>
    <property type="match status" value="1"/>
</dbReference>
<dbReference type="SMART" id="SM00014">
    <property type="entry name" value="acidPPc"/>
    <property type="match status" value="1"/>
</dbReference>
<feature type="transmembrane region" description="Helical" evidence="1">
    <location>
        <begin position="201"/>
        <end position="220"/>
    </location>
</feature>
<evidence type="ECO:0000313" key="3">
    <source>
        <dbReference type="EMBL" id="MBB4951255.1"/>
    </source>
</evidence>
<dbReference type="GO" id="GO:0050380">
    <property type="term" value="F:undecaprenyl-diphosphatase activity"/>
    <property type="evidence" value="ECO:0007669"/>
    <property type="project" value="UniProtKB-EC"/>
</dbReference>
<reference evidence="3 4" key="1">
    <citation type="submission" date="2020-08" db="EMBL/GenBank/DDBJ databases">
        <title>Sequencing the genomes of 1000 actinobacteria strains.</title>
        <authorList>
            <person name="Klenk H.-P."/>
        </authorList>
    </citation>
    <scope>NUCLEOTIDE SEQUENCE [LARGE SCALE GENOMIC DNA]</scope>
    <source>
        <strain evidence="3 4">DSM 44786</strain>
    </source>
</reference>
<keyword evidence="1" id="KW-0812">Transmembrane</keyword>
<comment type="caution">
    <text evidence="3">The sequence shown here is derived from an EMBL/GenBank/DDBJ whole genome shotgun (WGS) entry which is preliminary data.</text>
</comment>
<dbReference type="InterPro" id="IPR036938">
    <property type="entry name" value="PAP2/HPO_sf"/>
</dbReference>
<evidence type="ECO:0000259" key="2">
    <source>
        <dbReference type="SMART" id="SM00014"/>
    </source>
</evidence>
<dbReference type="EC" id="3.6.1.27" evidence="3"/>
<feature type="transmembrane region" description="Helical" evidence="1">
    <location>
        <begin position="143"/>
        <end position="160"/>
    </location>
</feature>
<keyword evidence="1" id="KW-1133">Transmembrane helix</keyword>
<dbReference type="RefSeq" id="WP_184923084.1">
    <property type="nucleotide sequence ID" value="NZ_JACHJR010000001.1"/>
</dbReference>
<dbReference type="Proteomes" id="UP000573327">
    <property type="component" value="Unassembled WGS sequence"/>
</dbReference>
<evidence type="ECO:0000256" key="1">
    <source>
        <dbReference type="SAM" id="Phobius"/>
    </source>
</evidence>
<protein>
    <submittedName>
        <fullName evidence="3">Undecaprenyl-diphosphatase</fullName>
        <ecNumber evidence="3">3.6.1.27</ecNumber>
    </submittedName>
</protein>
<feature type="domain" description="Phosphatidic acid phosphatase type 2/haloperoxidase" evidence="2">
    <location>
        <begin position="96"/>
        <end position="212"/>
    </location>
</feature>
<organism evidence="3 4">
    <name type="scientific">Kitasatospora gansuensis</name>
    <dbReference type="NCBI Taxonomy" id="258050"/>
    <lineage>
        <taxon>Bacteria</taxon>
        <taxon>Bacillati</taxon>
        <taxon>Actinomycetota</taxon>
        <taxon>Actinomycetes</taxon>
        <taxon>Kitasatosporales</taxon>
        <taxon>Streptomycetaceae</taxon>
        <taxon>Kitasatospora</taxon>
    </lineage>
</organism>
<accession>A0A7W7WLM9</accession>
<dbReference type="Gene3D" id="1.20.144.10">
    <property type="entry name" value="Phosphatidic acid phosphatase type 2/haloperoxidase"/>
    <property type="match status" value="1"/>
</dbReference>
<keyword evidence="3" id="KW-0378">Hydrolase</keyword>
<dbReference type="PANTHER" id="PTHR14969:SF13">
    <property type="entry name" value="AT30094P"/>
    <property type="match status" value="1"/>
</dbReference>
<dbReference type="EMBL" id="JACHJR010000001">
    <property type="protein sequence ID" value="MBB4951255.1"/>
    <property type="molecule type" value="Genomic_DNA"/>
</dbReference>
<name>A0A7W7WLM9_9ACTN</name>
<sequence length="239" mass="25083">MTPQHPNARPAALAIGLPLLLFAALTVVLAVHGWTPLPVESALHDWALTHRPRWAVTLVGVVTDLGIGIPPYLAAGTAGLLLASKCPRPRQRGTWIALACAPPTVLAVGQLVRNLLMKAFARPRPPVADWVAASPSGYSYPSGHAFTSAVAAGLLIWALLRGSRHSWRGPAVVALGAAAVAVGLSRVYLGVHWLLDITGAWALAAIWLALAVPLLGRLPFQAKPETTRHSTVGGVNRLG</sequence>
<keyword evidence="1" id="KW-0472">Membrane</keyword>
<feature type="transmembrane region" description="Helical" evidence="1">
    <location>
        <begin position="172"/>
        <end position="195"/>
    </location>
</feature>
<gene>
    <name evidence="3" type="ORF">F4556_006790</name>
</gene>
<keyword evidence="4" id="KW-1185">Reference proteome</keyword>
<dbReference type="AlphaFoldDB" id="A0A7W7WLM9"/>
<dbReference type="PANTHER" id="PTHR14969">
    <property type="entry name" value="SPHINGOSINE-1-PHOSPHATE PHOSPHOHYDROLASE"/>
    <property type="match status" value="1"/>
</dbReference>
<dbReference type="Pfam" id="PF01569">
    <property type="entry name" value="PAP2"/>
    <property type="match status" value="1"/>
</dbReference>
<dbReference type="InterPro" id="IPR000326">
    <property type="entry name" value="PAP2/HPO"/>
</dbReference>
<proteinExistence type="predicted"/>
<feature type="transmembrane region" description="Helical" evidence="1">
    <location>
        <begin position="95"/>
        <end position="116"/>
    </location>
</feature>
<feature type="transmembrane region" description="Helical" evidence="1">
    <location>
        <begin position="54"/>
        <end position="83"/>
    </location>
</feature>